<dbReference type="Proteomes" id="UP001562425">
    <property type="component" value="Unassembled WGS sequence"/>
</dbReference>
<protein>
    <submittedName>
        <fullName evidence="2">Uncharacterized protein</fullName>
    </submittedName>
</protein>
<sequence>MLGSTVPTLFGFTTLDSSKYRVLSRSKPTAARTSPRTWTAPFRSSKRTRTGKYELDVVKVVLTFWPRLYRNPVNSSSDLEESKNRETESPMTVEYNSDCELNEGDTLCIEDSVEGQESKTGEDPK</sequence>
<feature type="region of interest" description="Disordered" evidence="1">
    <location>
        <begin position="71"/>
        <end position="103"/>
    </location>
</feature>
<comment type="caution">
    <text evidence="2">The sequence shown here is derived from an EMBL/GenBank/DDBJ whole genome shotgun (WGS) entry which is preliminary data.</text>
</comment>
<organism evidence="2 3">
    <name type="scientific">Culex pipiens pipiens</name>
    <name type="common">Northern house mosquito</name>
    <dbReference type="NCBI Taxonomy" id="38569"/>
    <lineage>
        <taxon>Eukaryota</taxon>
        <taxon>Metazoa</taxon>
        <taxon>Ecdysozoa</taxon>
        <taxon>Arthropoda</taxon>
        <taxon>Hexapoda</taxon>
        <taxon>Insecta</taxon>
        <taxon>Pterygota</taxon>
        <taxon>Neoptera</taxon>
        <taxon>Endopterygota</taxon>
        <taxon>Diptera</taxon>
        <taxon>Nematocera</taxon>
        <taxon>Culicoidea</taxon>
        <taxon>Culicidae</taxon>
        <taxon>Culicinae</taxon>
        <taxon>Culicini</taxon>
        <taxon>Culex</taxon>
        <taxon>Culex</taxon>
    </lineage>
</organism>
<dbReference type="AlphaFoldDB" id="A0ABD1DCQ6"/>
<evidence type="ECO:0000313" key="2">
    <source>
        <dbReference type="EMBL" id="KAL1397337.1"/>
    </source>
</evidence>
<name>A0ABD1DCQ6_CULPP</name>
<evidence type="ECO:0000256" key="1">
    <source>
        <dbReference type="SAM" id="MobiDB-lite"/>
    </source>
</evidence>
<keyword evidence="3" id="KW-1185">Reference proteome</keyword>
<evidence type="ECO:0000313" key="3">
    <source>
        <dbReference type="Proteomes" id="UP001562425"/>
    </source>
</evidence>
<reference evidence="2 3" key="1">
    <citation type="submission" date="2024-05" db="EMBL/GenBank/DDBJ databases">
        <title>Culex pipiens pipiens assembly and annotation.</title>
        <authorList>
            <person name="Alout H."/>
            <person name="Durand T."/>
        </authorList>
    </citation>
    <scope>NUCLEOTIDE SEQUENCE [LARGE SCALE GENOMIC DNA]</scope>
    <source>
        <strain evidence="2">HA-2024</strain>
        <tissue evidence="2">Whole body</tissue>
    </source>
</reference>
<dbReference type="EMBL" id="JBEHCU010006346">
    <property type="protein sequence ID" value="KAL1397337.1"/>
    <property type="molecule type" value="Genomic_DNA"/>
</dbReference>
<proteinExistence type="predicted"/>
<accession>A0ABD1DCQ6</accession>
<gene>
    <name evidence="2" type="ORF">pipiens_009838</name>
</gene>